<keyword evidence="6 11" id="KW-1133">Transmembrane helix</keyword>
<comment type="function">
    <text evidence="9">The M ring may be actively involved in energy transduction.</text>
</comment>
<keyword evidence="14" id="KW-0966">Cell projection</keyword>
<dbReference type="PANTHER" id="PTHR30046">
    <property type="entry name" value="FLAGELLAR M-RING PROTEIN"/>
    <property type="match status" value="1"/>
</dbReference>
<keyword evidence="5 11" id="KW-0812">Transmembrane</keyword>
<feature type="transmembrane region" description="Helical" evidence="11">
    <location>
        <begin position="443"/>
        <end position="464"/>
    </location>
</feature>
<dbReference type="Pfam" id="PF01514">
    <property type="entry name" value="YscJ_FliF"/>
    <property type="match status" value="1"/>
</dbReference>
<dbReference type="InterPro" id="IPR000067">
    <property type="entry name" value="FlgMring_FliF"/>
</dbReference>
<evidence type="ECO:0000256" key="2">
    <source>
        <dbReference type="ARBA" id="ARBA00004651"/>
    </source>
</evidence>
<feature type="transmembrane region" description="Helical" evidence="11">
    <location>
        <begin position="25"/>
        <end position="46"/>
    </location>
</feature>
<dbReference type="EMBL" id="RAPK01000007">
    <property type="protein sequence ID" value="RKD75374.1"/>
    <property type="molecule type" value="Genomic_DNA"/>
</dbReference>
<dbReference type="Pfam" id="PF08345">
    <property type="entry name" value="YscJ_FliF_C"/>
    <property type="match status" value="1"/>
</dbReference>
<evidence type="ECO:0000313" key="14">
    <source>
        <dbReference type="EMBL" id="RKD75374.1"/>
    </source>
</evidence>
<keyword evidence="15" id="KW-1185">Reference proteome</keyword>
<dbReference type="PIRSF" id="PIRSF004862">
    <property type="entry name" value="FliF"/>
    <property type="match status" value="1"/>
</dbReference>
<proteinExistence type="inferred from homology"/>
<keyword evidence="4" id="KW-1003">Cell membrane</keyword>
<comment type="subcellular location">
    <subcellularLocation>
        <location evidence="1 9">Bacterial flagellum basal body</location>
    </subcellularLocation>
    <subcellularLocation>
        <location evidence="2">Cell membrane</location>
        <topology evidence="2">Multi-pass membrane protein</topology>
    </subcellularLocation>
</comment>
<dbReference type="PRINTS" id="PR01009">
    <property type="entry name" value="FLGMRINGFLIF"/>
</dbReference>
<dbReference type="Proteomes" id="UP000285120">
    <property type="component" value="Unassembled WGS sequence"/>
</dbReference>
<reference evidence="14 15" key="1">
    <citation type="submission" date="2018-09" db="EMBL/GenBank/DDBJ databases">
        <title>Genomic Encyclopedia of Archaeal and Bacterial Type Strains, Phase II (KMG-II): from individual species to whole genera.</title>
        <authorList>
            <person name="Goeker M."/>
        </authorList>
    </citation>
    <scope>NUCLEOTIDE SEQUENCE [LARGE SCALE GENOMIC DNA]</scope>
    <source>
        <strain evidence="14 15">DSM 17008</strain>
    </source>
</reference>
<organism evidence="14 15">
    <name type="scientific">Sinobaca qinghaiensis</name>
    <dbReference type="NCBI Taxonomy" id="342944"/>
    <lineage>
        <taxon>Bacteria</taxon>
        <taxon>Bacillati</taxon>
        <taxon>Bacillota</taxon>
        <taxon>Bacilli</taxon>
        <taxon>Bacillales</taxon>
        <taxon>Sporolactobacillaceae</taxon>
        <taxon>Sinobaca</taxon>
    </lineage>
</organism>
<dbReference type="GO" id="GO:0005886">
    <property type="term" value="C:plasma membrane"/>
    <property type="evidence" value="ECO:0007669"/>
    <property type="project" value="UniProtKB-SubCell"/>
</dbReference>
<feature type="compositionally biased region" description="Basic and acidic residues" evidence="10">
    <location>
        <begin position="498"/>
        <end position="507"/>
    </location>
</feature>
<accession>A0A419V5W8</accession>
<feature type="domain" description="Flagellar M-ring N-terminal" evidence="12">
    <location>
        <begin position="47"/>
        <end position="218"/>
    </location>
</feature>
<evidence type="ECO:0000256" key="1">
    <source>
        <dbReference type="ARBA" id="ARBA00004117"/>
    </source>
</evidence>
<evidence type="ECO:0000313" key="15">
    <source>
        <dbReference type="Proteomes" id="UP000285120"/>
    </source>
</evidence>
<keyword evidence="14" id="KW-0282">Flagellum</keyword>
<sequence length="527" mass="58083">MKEQFSTLRAKWKEYWSAKTKKQHVMLISGLLAIILFFFLLLFFTMRTNYVTLYSDLPAAEAGQIKESLDSKGVKSEITNDGTSISVPKEQADALKVELASEGIPESGAIDYTFIEDQMGFGMTDNEFSVMERAAMQTELQGLIENINGVQAASVMITLPEESTWLADEAGTATASIVVEMGSETLEESEIKALYHLVSKSVPNLPVENVVIMNQNSEQFDYDGGGSGGTMSAFEEQNEIQKQIEKDLQQQLHQMLGTMMGNDKVVVSVTTDIDFTQENREEALVEPVDEENMEGLEVSAERITETFEGADVEEGGVVGAGEEDIANYPAGAYGAAGDSERTEERINTEVNRIHKEIAESPYKIRDLGIQVMVEPPDPEDPNSLPAESIADIEDILTTAVSTSIDEEFLNEENAGDIEDKIFVSSQAFNGKVETEEAGNGLPWWAYAIGGVLAAAVIVLVIILIRRRKADEEEDIDELEASAVPDPVLPLQEPQESPETAKRKQLEKLAKENPDEFTKLLRTWLSDD</sequence>
<dbReference type="Gene3D" id="3.30.300.30">
    <property type="match status" value="1"/>
</dbReference>
<dbReference type="PANTHER" id="PTHR30046:SF0">
    <property type="entry name" value="FLAGELLAR M-RING PROTEIN"/>
    <property type="match status" value="1"/>
</dbReference>
<keyword evidence="14" id="KW-0969">Cilium</keyword>
<comment type="caution">
    <text evidence="14">The sequence shown here is derived from an EMBL/GenBank/DDBJ whole genome shotgun (WGS) entry which is preliminary data.</text>
</comment>
<evidence type="ECO:0000256" key="10">
    <source>
        <dbReference type="SAM" id="MobiDB-lite"/>
    </source>
</evidence>
<evidence type="ECO:0000256" key="5">
    <source>
        <dbReference type="ARBA" id="ARBA00022692"/>
    </source>
</evidence>
<dbReference type="GO" id="GO:0003774">
    <property type="term" value="F:cytoskeletal motor activity"/>
    <property type="evidence" value="ECO:0007669"/>
    <property type="project" value="InterPro"/>
</dbReference>
<feature type="region of interest" description="Disordered" evidence="10">
    <location>
        <begin position="476"/>
        <end position="507"/>
    </location>
</feature>
<dbReference type="GO" id="GO:0009431">
    <property type="term" value="C:bacterial-type flagellum basal body, MS ring"/>
    <property type="evidence" value="ECO:0007669"/>
    <property type="project" value="InterPro"/>
</dbReference>
<evidence type="ECO:0000256" key="9">
    <source>
        <dbReference type="PIRNR" id="PIRNR004862"/>
    </source>
</evidence>
<dbReference type="OrthoDB" id="9807026at2"/>
<comment type="similarity">
    <text evidence="3 9">Belongs to the FliF family.</text>
</comment>
<evidence type="ECO:0000256" key="7">
    <source>
        <dbReference type="ARBA" id="ARBA00023136"/>
    </source>
</evidence>
<evidence type="ECO:0000256" key="4">
    <source>
        <dbReference type="ARBA" id="ARBA00022475"/>
    </source>
</evidence>
<dbReference type="InterPro" id="IPR045851">
    <property type="entry name" value="AMP-bd_C_sf"/>
</dbReference>
<dbReference type="RefSeq" id="WP_120192258.1">
    <property type="nucleotide sequence ID" value="NZ_RAPK01000007.1"/>
</dbReference>
<evidence type="ECO:0000256" key="8">
    <source>
        <dbReference type="ARBA" id="ARBA00023143"/>
    </source>
</evidence>
<evidence type="ECO:0000256" key="11">
    <source>
        <dbReference type="SAM" id="Phobius"/>
    </source>
</evidence>
<keyword evidence="7 11" id="KW-0472">Membrane</keyword>
<dbReference type="AlphaFoldDB" id="A0A419V5W8"/>
<keyword evidence="8 9" id="KW-0975">Bacterial flagellum</keyword>
<evidence type="ECO:0000259" key="13">
    <source>
        <dbReference type="Pfam" id="PF08345"/>
    </source>
</evidence>
<dbReference type="NCBIfam" id="TIGR00206">
    <property type="entry name" value="fliF"/>
    <property type="match status" value="1"/>
</dbReference>
<dbReference type="InterPro" id="IPR043427">
    <property type="entry name" value="YscJ/FliF"/>
</dbReference>
<dbReference type="InterPro" id="IPR006182">
    <property type="entry name" value="FliF_N_dom"/>
</dbReference>
<dbReference type="GO" id="GO:0071973">
    <property type="term" value="P:bacterial-type flagellum-dependent cell motility"/>
    <property type="evidence" value="ECO:0007669"/>
    <property type="project" value="InterPro"/>
</dbReference>
<feature type="domain" description="Flagellar M-ring C-terminal" evidence="13">
    <location>
        <begin position="256"/>
        <end position="403"/>
    </location>
</feature>
<gene>
    <name evidence="14" type="ORF">ATL39_1073</name>
</gene>
<evidence type="ECO:0000256" key="3">
    <source>
        <dbReference type="ARBA" id="ARBA00007971"/>
    </source>
</evidence>
<evidence type="ECO:0000259" key="12">
    <source>
        <dbReference type="Pfam" id="PF01514"/>
    </source>
</evidence>
<protein>
    <recommendedName>
        <fullName evidence="9">Flagellar M-ring protein</fullName>
    </recommendedName>
</protein>
<evidence type="ECO:0000256" key="6">
    <source>
        <dbReference type="ARBA" id="ARBA00022989"/>
    </source>
</evidence>
<name>A0A419V5W8_9BACL</name>
<dbReference type="InterPro" id="IPR013556">
    <property type="entry name" value="Flag_M-ring_C"/>
</dbReference>